<dbReference type="AlphaFoldDB" id="H7CHJ3"/>
<accession>H7CHJ3</accession>
<feature type="compositionally biased region" description="Low complexity" evidence="1">
    <location>
        <begin position="98"/>
        <end position="109"/>
    </location>
</feature>
<proteinExistence type="evidence at transcript level"/>
<organism evidence="3">
    <name type="scientific">Meteorus pulchricornis</name>
    <dbReference type="NCBI Taxonomy" id="51522"/>
    <lineage>
        <taxon>Eukaryota</taxon>
        <taxon>Metazoa</taxon>
        <taxon>Ecdysozoa</taxon>
        <taxon>Arthropoda</taxon>
        <taxon>Hexapoda</taxon>
        <taxon>Insecta</taxon>
        <taxon>Pterygota</taxon>
        <taxon>Neoptera</taxon>
        <taxon>Endopterygota</taxon>
        <taxon>Hymenoptera</taxon>
        <taxon>Apocrita</taxon>
        <taxon>Ichneumonoidea</taxon>
        <taxon>Braconidae</taxon>
        <taxon>Meteorinae</taxon>
        <taxon>Meteorus</taxon>
    </lineage>
</organism>
<feature type="compositionally biased region" description="Basic and acidic residues" evidence="1">
    <location>
        <begin position="40"/>
        <end position="50"/>
    </location>
</feature>
<feature type="region of interest" description="Disordered" evidence="1">
    <location>
        <begin position="40"/>
        <end position="64"/>
    </location>
</feature>
<keyword evidence="2" id="KW-0732">Signal</keyword>
<protein>
    <submittedName>
        <fullName evidence="3">Uncharacterized protein</fullName>
    </submittedName>
</protein>
<feature type="chain" id="PRO_5003609481" evidence="2">
    <location>
        <begin position="24"/>
        <end position="109"/>
    </location>
</feature>
<name>H7CHJ3_9HYME</name>
<evidence type="ECO:0000256" key="2">
    <source>
        <dbReference type="SAM" id="SignalP"/>
    </source>
</evidence>
<evidence type="ECO:0000256" key="1">
    <source>
        <dbReference type="SAM" id="MobiDB-lite"/>
    </source>
</evidence>
<evidence type="ECO:0000313" key="3">
    <source>
        <dbReference type="EMBL" id="BAL70291.1"/>
    </source>
</evidence>
<dbReference type="EMBL" id="AB701639">
    <property type="protein sequence ID" value="BAL70291.1"/>
    <property type="molecule type" value="mRNA"/>
</dbReference>
<feature type="region of interest" description="Disordered" evidence="1">
    <location>
        <begin position="88"/>
        <end position="109"/>
    </location>
</feature>
<feature type="signal peptide" evidence="2">
    <location>
        <begin position="1"/>
        <end position="23"/>
    </location>
</feature>
<sequence>MGTVTITSIILLAFTFMSLMVNANPITGSLTETAVKAKRESSLLDEKTPELTDSAIRPPTVPKDIINGDVQSEHVIKKRLSFHGLFSSSEADGDDDASSASSASASAEK</sequence>
<reference evidence="3" key="1">
    <citation type="submission" date="2012-03" db="EMBL/GenBank/DDBJ databases">
        <title>The major constituents of the venom gland of a braconid endoparasitoid, Meteorus pulchricornis.</title>
        <authorList>
            <person name="Sano T."/>
            <person name="Miura K."/>
        </authorList>
    </citation>
    <scope>NUCLEOTIDE SEQUENCE</scope>
</reference>